<name>A0A318JT47_9BURK</name>
<organism evidence="2 3">
    <name type="scientific">Undibacterium pigrum</name>
    <dbReference type="NCBI Taxonomy" id="401470"/>
    <lineage>
        <taxon>Bacteria</taxon>
        <taxon>Pseudomonadati</taxon>
        <taxon>Pseudomonadota</taxon>
        <taxon>Betaproteobacteria</taxon>
        <taxon>Burkholderiales</taxon>
        <taxon>Oxalobacteraceae</taxon>
        <taxon>Undibacterium</taxon>
    </lineage>
</organism>
<gene>
    <name evidence="2" type="ORF">DFR42_1011146</name>
</gene>
<dbReference type="PROSITE" id="PS51257">
    <property type="entry name" value="PROKAR_LIPOPROTEIN"/>
    <property type="match status" value="1"/>
</dbReference>
<evidence type="ECO:0008006" key="4">
    <source>
        <dbReference type="Google" id="ProtNLM"/>
    </source>
</evidence>
<dbReference type="OrthoDB" id="8717831at2"/>
<keyword evidence="1" id="KW-0732">Signal</keyword>
<reference evidence="2 3" key="1">
    <citation type="submission" date="2018-05" db="EMBL/GenBank/DDBJ databases">
        <title>Genomic Encyclopedia of Type Strains, Phase IV (KMG-IV): sequencing the most valuable type-strain genomes for metagenomic binning, comparative biology and taxonomic classification.</title>
        <authorList>
            <person name="Goeker M."/>
        </authorList>
    </citation>
    <scope>NUCLEOTIDE SEQUENCE [LARGE SCALE GENOMIC DNA]</scope>
    <source>
        <strain evidence="2 3">DSM 19792</strain>
    </source>
</reference>
<keyword evidence="3" id="KW-1185">Reference proteome</keyword>
<dbReference type="EMBL" id="QJKB01000001">
    <property type="protein sequence ID" value="PXX47560.1"/>
    <property type="molecule type" value="Genomic_DNA"/>
</dbReference>
<proteinExistence type="predicted"/>
<sequence length="193" mass="20371">MNVVLKRGLLLSAIFALALLQGCATSVKANATQNPAPKEAFASFGRIIVKPAIFRDGYSGDISGLLKINDNIQKDLAGPLENWNKRPANGRTLVIQPVVEEIQFQHGAKRVLLGPLAGSSGVLLRLNVTDAEGNSVARPEFFQRAGAMAAGFVFGVHDNLMLTRVANLASGYVISNYSAAVGGPTGADDKALR</sequence>
<protein>
    <recommendedName>
        <fullName evidence="4">DUF4410 domain-containing protein</fullName>
    </recommendedName>
</protein>
<comment type="caution">
    <text evidence="2">The sequence shown here is derived from an EMBL/GenBank/DDBJ whole genome shotgun (WGS) entry which is preliminary data.</text>
</comment>
<accession>A0A318JT47</accession>
<feature type="chain" id="PRO_5016401302" description="DUF4410 domain-containing protein" evidence="1">
    <location>
        <begin position="32"/>
        <end position="193"/>
    </location>
</feature>
<dbReference type="RefSeq" id="WP_110253915.1">
    <property type="nucleotide sequence ID" value="NZ_QJKB01000001.1"/>
</dbReference>
<evidence type="ECO:0000256" key="1">
    <source>
        <dbReference type="SAM" id="SignalP"/>
    </source>
</evidence>
<dbReference type="AlphaFoldDB" id="A0A318JT47"/>
<evidence type="ECO:0000313" key="2">
    <source>
        <dbReference type="EMBL" id="PXX47560.1"/>
    </source>
</evidence>
<evidence type="ECO:0000313" key="3">
    <source>
        <dbReference type="Proteomes" id="UP000247792"/>
    </source>
</evidence>
<feature type="signal peptide" evidence="1">
    <location>
        <begin position="1"/>
        <end position="31"/>
    </location>
</feature>
<dbReference type="Proteomes" id="UP000247792">
    <property type="component" value="Unassembled WGS sequence"/>
</dbReference>